<evidence type="ECO:0000256" key="9">
    <source>
        <dbReference type="ARBA" id="ARBA00022989"/>
    </source>
</evidence>
<feature type="transmembrane region" description="Helical" evidence="12">
    <location>
        <begin position="1650"/>
        <end position="1671"/>
    </location>
</feature>
<evidence type="ECO:0000259" key="13">
    <source>
        <dbReference type="PROSITE" id="PS50013"/>
    </source>
</evidence>
<comment type="subcellular location">
    <subcellularLocation>
        <location evidence="2">Cell junction</location>
        <location evidence="2">Tight junction</location>
    </subcellularLocation>
    <subcellularLocation>
        <location evidence="3">Cell membrane</location>
        <topology evidence="3">Multi-pass membrane protein</topology>
    </subcellularLocation>
    <subcellularLocation>
        <location evidence="1">Nucleus</location>
    </subcellularLocation>
</comment>
<feature type="transmembrane region" description="Helical" evidence="12">
    <location>
        <begin position="1288"/>
        <end position="1306"/>
    </location>
</feature>
<dbReference type="InterPro" id="IPR036397">
    <property type="entry name" value="RNaseH_sf"/>
</dbReference>
<dbReference type="InterPro" id="IPR000953">
    <property type="entry name" value="Chromo/chromo_shadow_dom"/>
</dbReference>
<dbReference type="SUPFAM" id="SSF56672">
    <property type="entry name" value="DNA/RNA polymerases"/>
    <property type="match status" value="1"/>
</dbReference>
<feature type="transmembrane region" description="Helical" evidence="12">
    <location>
        <begin position="1885"/>
        <end position="1903"/>
    </location>
</feature>
<feature type="transmembrane region" description="Helical" evidence="12">
    <location>
        <begin position="1333"/>
        <end position="1354"/>
    </location>
</feature>
<evidence type="ECO:0000256" key="4">
    <source>
        <dbReference type="ARBA" id="ARBA00008295"/>
    </source>
</evidence>
<evidence type="ECO:0000256" key="11">
    <source>
        <dbReference type="SAM" id="MobiDB-lite"/>
    </source>
</evidence>
<dbReference type="FunFam" id="1.20.140.150:FF:000001">
    <property type="entry name" value="Claudin"/>
    <property type="match status" value="3"/>
</dbReference>
<evidence type="ECO:0000256" key="7">
    <source>
        <dbReference type="ARBA" id="ARBA00022692"/>
    </source>
</evidence>
<dbReference type="Gene3D" id="1.20.140.150">
    <property type="match status" value="9"/>
</dbReference>
<dbReference type="Proteomes" id="UP001356427">
    <property type="component" value="Unassembled WGS sequence"/>
</dbReference>
<keyword evidence="5" id="KW-0796">Tight junction</keyword>
<dbReference type="PROSITE" id="PS50013">
    <property type="entry name" value="CHROMO_2"/>
    <property type="match status" value="1"/>
</dbReference>
<keyword evidence="8" id="KW-0965">Cell junction</keyword>
<evidence type="ECO:0000256" key="12">
    <source>
        <dbReference type="SAM" id="Phobius"/>
    </source>
</evidence>
<feature type="transmembrane region" description="Helical" evidence="12">
    <location>
        <begin position="1132"/>
        <end position="1154"/>
    </location>
</feature>
<evidence type="ECO:0000256" key="6">
    <source>
        <dbReference type="ARBA" id="ARBA00022475"/>
    </source>
</evidence>
<dbReference type="PRINTS" id="PR01077">
    <property type="entry name" value="CLAUDIN"/>
</dbReference>
<dbReference type="InterPro" id="IPR016197">
    <property type="entry name" value="Chromo-like_dom_sf"/>
</dbReference>
<dbReference type="GO" id="GO:0005886">
    <property type="term" value="C:plasma membrane"/>
    <property type="evidence" value="ECO:0007669"/>
    <property type="project" value="UniProtKB-SubCell"/>
</dbReference>
<dbReference type="PROSITE" id="PS01346">
    <property type="entry name" value="CLAUDIN"/>
    <property type="match status" value="3"/>
</dbReference>
<dbReference type="InterPro" id="IPR017974">
    <property type="entry name" value="Claudin_CS"/>
</dbReference>
<dbReference type="GO" id="GO:0005634">
    <property type="term" value="C:nucleus"/>
    <property type="evidence" value="ECO:0007669"/>
    <property type="project" value="UniProtKB-SubCell"/>
</dbReference>
<feature type="transmembrane region" description="Helical" evidence="12">
    <location>
        <begin position="1606"/>
        <end position="1629"/>
    </location>
</feature>
<dbReference type="EMBL" id="JAGTTL010000033">
    <property type="protein sequence ID" value="KAK6295919.1"/>
    <property type="molecule type" value="Genomic_DNA"/>
</dbReference>
<feature type="transmembrane region" description="Helical" evidence="12">
    <location>
        <begin position="174"/>
        <end position="196"/>
    </location>
</feature>
<dbReference type="InterPro" id="IPR006187">
    <property type="entry name" value="Claudin"/>
</dbReference>
<dbReference type="GO" id="GO:0005923">
    <property type="term" value="C:bicellular tight junction"/>
    <property type="evidence" value="ECO:0007669"/>
    <property type="project" value="UniProtKB-SubCell"/>
</dbReference>
<evidence type="ECO:0000256" key="5">
    <source>
        <dbReference type="ARBA" id="ARBA00022427"/>
    </source>
</evidence>
<keyword evidence="7 12" id="KW-0812">Transmembrane</keyword>
<name>A0AAN8KV44_9TELE</name>
<proteinExistence type="inferred from homology"/>
<gene>
    <name evidence="14" type="ORF">J4Q44_G00336320</name>
</gene>
<comment type="caution">
    <text evidence="14">The sequence shown here is derived from an EMBL/GenBank/DDBJ whole genome shotgun (WGS) entry which is preliminary data.</text>
</comment>
<feature type="transmembrane region" description="Helical" evidence="12">
    <location>
        <begin position="1845"/>
        <end position="1865"/>
    </location>
</feature>
<feature type="transmembrane region" description="Helical" evidence="12">
    <location>
        <begin position="1691"/>
        <end position="1716"/>
    </location>
</feature>
<organism evidence="14 15">
    <name type="scientific">Coregonus suidteri</name>
    <dbReference type="NCBI Taxonomy" id="861788"/>
    <lineage>
        <taxon>Eukaryota</taxon>
        <taxon>Metazoa</taxon>
        <taxon>Chordata</taxon>
        <taxon>Craniata</taxon>
        <taxon>Vertebrata</taxon>
        <taxon>Euteleostomi</taxon>
        <taxon>Actinopterygii</taxon>
        <taxon>Neopterygii</taxon>
        <taxon>Teleostei</taxon>
        <taxon>Protacanthopterygii</taxon>
        <taxon>Salmoniformes</taxon>
        <taxon>Salmonidae</taxon>
        <taxon>Coregoninae</taxon>
        <taxon>Coregonus</taxon>
    </lineage>
</organism>
<feature type="transmembrane region" description="Helical" evidence="12">
    <location>
        <begin position="59"/>
        <end position="82"/>
    </location>
</feature>
<dbReference type="GO" id="GO:0006259">
    <property type="term" value="P:DNA metabolic process"/>
    <property type="evidence" value="ECO:0007669"/>
    <property type="project" value="UniProtKB-ARBA"/>
</dbReference>
<dbReference type="GO" id="GO:0003676">
    <property type="term" value="F:nucleic acid binding"/>
    <property type="evidence" value="ECO:0007669"/>
    <property type="project" value="InterPro"/>
</dbReference>
<feature type="transmembrane region" description="Helical" evidence="12">
    <location>
        <begin position="1076"/>
        <end position="1095"/>
    </location>
</feature>
<feature type="transmembrane region" description="Helical" evidence="12">
    <location>
        <begin position="307"/>
        <end position="328"/>
    </location>
</feature>
<feature type="transmembrane region" description="Helical" evidence="12">
    <location>
        <begin position="1466"/>
        <end position="1487"/>
    </location>
</feature>
<feature type="region of interest" description="Disordered" evidence="11">
    <location>
        <begin position="2112"/>
        <end position="2138"/>
    </location>
</feature>
<dbReference type="PANTHER" id="PTHR12002">
    <property type="entry name" value="CLAUDIN"/>
    <property type="match status" value="1"/>
</dbReference>
<dbReference type="InterPro" id="IPR004031">
    <property type="entry name" value="PMP22/EMP/MP20/Claudin"/>
</dbReference>
<feature type="transmembrane region" description="Helical" evidence="12">
    <location>
        <begin position="1812"/>
        <end position="1833"/>
    </location>
</feature>
<feature type="transmembrane region" description="Helical" evidence="12">
    <location>
        <begin position="1429"/>
        <end position="1454"/>
    </location>
</feature>
<feature type="transmembrane region" description="Helical" evidence="12">
    <location>
        <begin position="1036"/>
        <end position="1056"/>
    </location>
</feature>
<dbReference type="GO" id="GO:0005198">
    <property type="term" value="F:structural molecule activity"/>
    <property type="evidence" value="ECO:0007669"/>
    <property type="project" value="InterPro"/>
</dbReference>
<evidence type="ECO:0000256" key="1">
    <source>
        <dbReference type="ARBA" id="ARBA00004123"/>
    </source>
</evidence>
<evidence type="ECO:0000256" key="8">
    <source>
        <dbReference type="ARBA" id="ARBA00022949"/>
    </source>
</evidence>
<accession>A0AAN8KV44</accession>
<feature type="transmembrane region" description="Helical" evidence="12">
    <location>
        <begin position="1737"/>
        <end position="1759"/>
    </location>
</feature>
<dbReference type="Gene3D" id="3.10.10.10">
    <property type="entry name" value="HIV Type 1 Reverse Transcriptase, subunit A, domain 1"/>
    <property type="match status" value="1"/>
</dbReference>
<keyword evidence="15" id="KW-1185">Reference proteome</keyword>
<feature type="transmembrane region" description="Helical" evidence="12">
    <location>
        <begin position="1203"/>
        <end position="1225"/>
    </location>
</feature>
<evidence type="ECO:0000313" key="14">
    <source>
        <dbReference type="EMBL" id="KAK6295919.1"/>
    </source>
</evidence>
<dbReference type="Pfam" id="PF00822">
    <property type="entry name" value="PMP22_Claudin"/>
    <property type="match status" value="6"/>
</dbReference>
<feature type="transmembrane region" description="Helical" evidence="12">
    <location>
        <begin position="131"/>
        <end position="153"/>
    </location>
</feature>
<evidence type="ECO:0000256" key="2">
    <source>
        <dbReference type="ARBA" id="ARBA00004435"/>
    </source>
</evidence>
<feature type="transmembrane region" description="Helical" evidence="12">
    <location>
        <begin position="978"/>
        <end position="996"/>
    </location>
</feature>
<keyword evidence="10 12" id="KW-0472">Membrane</keyword>
<keyword evidence="9 12" id="KW-1133">Transmembrane helix</keyword>
<comment type="similarity">
    <text evidence="4">Belongs to the claudin family.</text>
</comment>
<evidence type="ECO:0000256" key="3">
    <source>
        <dbReference type="ARBA" id="ARBA00004651"/>
    </source>
</evidence>
<dbReference type="Gene3D" id="3.30.420.10">
    <property type="entry name" value="Ribonuclease H-like superfamily/Ribonuclease H"/>
    <property type="match status" value="3"/>
</dbReference>
<dbReference type="CDD" id="cd00024">
    <property type="entry name" value="CD_CSD"/>
    <property type="match status" value="1"/>
</dbReference>
<protein>
    <recommendedName>
        <fullName evidence="13">Chromo domain-containing protein</fullName>
    </recommendedName>
</protein>
<feature type="transmembrane region" description="Helical" evidence="12">
    <location>
        <begin position="216"/>
        <end position="235"/>
    </location>
</feature>
<sequence length="2359" mass="257633">MSPDLNPIEHLWSILKRKVEECKVSNIHQLRDVVMEEWKWTPVATCEALVNSMPKRVKAMLGTALGIIGWIGAIVVCAMPQWKVTAYIGENIITAQTTWQGIWMNCVVQSTGQMQCKVYDSMLALPQDLQAARALIIISIMMGLVGILLAVAGGKCTNCVEDERAKSRIGVGSGVVFIIAGVLCLIPVCWSANTIIRDFYNPMLNNSQKMELGASLYIGWGAAALMILGGGFLCANCPPKEDNYPTKYTAARSAAPKDYVTAFIGANTVTAQTIWEGMWMNCVVQSTGQMQCKVYDSMLALPQDLQAARAMIIISILTGMIGICYVLVGQHHHQGLLKPPADRGPEEVAGGVSVYRLGCRSTAVDGKGAAVLCLELHTISMESAGAPAPTEIIEERLRGQEDRINQIGHALDRVMNTPPSMGDQRGTHTPTYRTITIVELYLATVHPAPSGHESVSALISCLTGKACWGGSPGGGEGRPHIGESSQEEKRAMETYIAESLRQGYIRPSTSPASSSFFFVKKKDGDEIFRDMQGQGVVVYIDDILVYSSTRAEHVALNGKADALSRRYDTEERSVEPTPILPKSCLVAPVCKAPRHFPRDISVWMTDHHLKLNPGKTELLFLPGKDCPFHDLAITVDNSAVSSSTEFMLYNIRRVRPCLTQEAAQVLVQALVISRLDYCNSLLAGLPACAIKPLQLIQNAAARLVFNLPKFSHVTPLLRTLHWLPVEARIRYKTMVLAYGACEGKGTSVPSGSDQSLHERQRWDIAVWRAFMERLGVSVSLTSGYHPESNGQVERVNQDVPVLAPWHESQIEAPAVDEWVRRSEETWNAAHIHLQRAIRRQKTSADLHRSEGPVYAPGDRVWLSTRNLPLRLPCRKLGRRPVVAGPLQDYEIEETPPPLDIEGAPAYTVRSILDSRRRMGGLQYLVEWEGSIVVILRALLRVLLVVPEAGVGARLEPRVKGGTQPLAMGRIGKEVSGQLHSLISFVGVAVTTGIPMWRVTKCIGGNIVTGQIVWDGLWMNCVMQSTGQMQCKINDSVMRLTIGALLVLIPVCWTAAFTISDFNNPLTIETERREIGASIYIGWGSTALLLIGWIILCTSCPPQKMYGYPGYPQGTPMYPIQTNQWSRQGPIQMLGLVLAIIGFLGTIIVCALPMWKVTAFIGANIVTAQVIWEGLWMNCVTQSTGQMQCKIYDSLLALPQDLQAARALSVIAIIASCFGILLGIAGGKCTNFVEDEASKAKVAIASGIIFIVAGVLILVPVCWSANTIIRDFYNPLLVEAQRRELGASLYIGWGTAGLLILGGGLLCSSCPPKEERDNYPVKYSQARSTATSRAYMLGSALALLGWVGTIIVYGVPMWRVTAFIGNNIVTSQTIWEGIWMSCVVQSTGQMQCKVYDSMLALSSDLQAARALVVVDIVEVAKARVMMAAEVVLIISGILCLIPVSWTASIIIQYFYNPLVVDAQRRELGAALYISWGAGILLLLEGGLLCGNCSPKEDDKSPSVKYLLAKLDFCQVTFWANCSAPPPPPPPPMAVEELGITLSMVGLAGTILICALPMWKVTAFIGTHLVVMQVFWEGLWMTCVSETTGQMQCKIYDALLDLSPDLQAARGLIVISMVLGCLAFLVFLLGARCTNCLSNPRVKACVVQAAGVTFALAGLSTIVAVSWTAQSIIRDFYNPRVPEMLKKEMGAAIYVGWVTSGFLFCGGGVLCTSCPPGGREGRHGSSTKLSSVMKRQLELAALGLGITGWLCAILTRCLPLWKVSGTLDNSTATLPAYWDGVWLEWDYWDLNHDGSLHCSFYQSLLSLSGNFQTWRGLIMASIAAGGFAVLISIIGEVWFPKRNQVKVVSGVLFVLSGILLLVPVAWTCHHTNEPLEGAVVLRRDWGPALYIGWISFSLMLVVGGFRSTRCPTFQQQEESERGGYPPGYPGVEQEPTNPLDTIHRTAFRHSHVDQRDLSLTISSWSSKSSLSTTLRRGLSFSFSLLPSLAGRTSLSLIIRQLLDSLWCNVALVDGARHDVPDVLNWIQVWGTGGPVHSINAFLLQELLTHSSHMRTPVANLPILVFSGKCQTSCTVLGCKHNPHLWTSGPHTTLMESVSDRLSRHMHMTPAGGHFAGAPESATPLSKGHHQASGTMKTKELSKQNTIPTVKLGGGSIMLWGCFSSAGTGKLVRIEGMMDGAKYREILEGNLFQSSRDLRLGRRFTFQQDNDSKHTAKVTLDSFQSLAAENWKEWRPKEVLALGMTSEIYLLERILREKRGGHGQVAAEGAELVAGVVVARGDGNCNVVKTRNGSMQADFLVWKTKFLNCLQALVAGSQWKLGDGNCNVVKTRNGSMQADFLVWKTKFLNCLQALVAGSQWKL</sequence>
<evidence type="ECO:0000256" key="10">
    <source>
        <dbReference type="ARBA" id="ARBA00023136"/>
    </source>
</evidence>
<feature type="transmembrane region" description="Helical" evidence="12">
    <location>
        <begin position="1246"/>
        <end position="1268"/>
    </location>
</feature>
<evidence type="ECO:0000313" key="15">
    <source>
        <dbReference type="Proteomes" id="UP001356427"/>
    </source>
</evidence>
<keyword evidence="6" id="KW-1003">Cell membrane</keyword>
<dbReference type="SUPFAM" id="SSF54160">
    <property type="entry name" value="Chromo domain-like"/>
    <property type="match status" value="1"/>
</dbReference>
<feature type="region of interest" description="Disordered" evidence="11">
    <location>
        <begin position="1913"/>
        <end position="1933"/>
    </location>
</feature>
<dbReference type="InterPro" id="IPR043502">
    <property type="entry name" value="DNA/RNA_pol_sf"/>
</dbReference>
<feature type="domain" description="Chromo" evidence="13">
    <location>
        <begin position="906"/>
        <end position="929"/>
    </location>
</feature>
<reference evidence="14 15" key="1">
    <citation type="submission" date="2021-04" db="EMBL/GenBank/DDBJ databases">
        <authorList>
            <person name="De Guttry C."/>
            <person name="Zahm M."/>
            <person name="Klopp C."/>
            <person name="Cabau C."/>
            <person name="Louis A."/>
            <person name="Berthelot C."/>
            <person name="Parey E."/>
            <person name="Roest Crollius H."/>
            <person name="Montfort J."/>
            <person name="Robinson-Rechavi M."/>
            <person name="Bucao C."/>
            <person name="Bouchez O."/>
            <person name="Gislard M."/>
            <person name="Lluch J."/>
            <person name="Milhes M."/>
            <person name="Lampietro C."/>
            <person name="Lopez Roques C."/>
            <person name="Donnadieu C."/>
            <person name="Braasch I."/>
            <person name="Desvignes T."/>
            <person name="Postlethwait J."/>
            <person name="Bobe J."/>
            <person name="Wedekind C."/>
            <person name="Guiguen Y."/>
        </authorList>
    </citation>
    <scope>NUCLEOTIDE SEQUENCE [LARGE SCALE GENOMIC DNA]</scope>
    <source>
        <strain evidence="14">Cs_M1</strain>
        <tissue evidence="14">Blood</tissue>
    </source>
</reference>